<dbReference type="RefSeq" id="WP_152588980.1">
    <property type="nucleotide sequence ID" value="NZ_CP045226.1"/>
</dbReference>
<dbReference type="EMBL" id="CP045226">
    <property type="protein sequence ID" value="QFS45265.1"/>
    <property type="molecule type" value="Genomic_DNA"/>
</dbReference>
<reference evidence="1 2" key="1">
    <citation type="submission" date="2019-10" db="EMBL/GenBank/DDBJ databases">
        <title>Genomic and transcriptomic insights into the perfect genentic adaptation of a filamentous nitrogen-fixing cyanobacterium to rice fields.</title>
        <authorList>
            <person name="Chen Z."/>
        </authorList>
    </citation>
    <scope>NUCLEOTIDE SEQUENCE [LARGE SCALE GENOMIC DNA]</scope>
    <source>
        <strain evidence="1">CCNUC1</strain>
    </source>
</reference>
<evidence type="ECO:0000313" key="1">
    <source>
        <dbReference type="EMBL" id="QFS45265.1"/>
    </source>
</evidence>
<dbReference type="KEGG" id="nsh:GXM_02742"/>
<name>A0A5P8VXX8_9NOSO</name>
<keyword evidence="2" id="KW-1185">Reference proteome</keyword>
<dbReference type="Pfam" id="PF13692">
    <property type="entry name" value="Glyco_trans_1_4"/>
    <property type="match status" value="1"/>
</dbReference>
<proteinExistence type="predicted"/>
<dbReference type="PANTHER" id="PTHR12526">
    <property type="entry name" value="GLYCOSYLTRANSFERASE"/>
    <property type="match status" value="1"/>
</dbReference>
<gene>
    <name evidence="1" type="ORF">GXM_02742</name>
</gene>
<keyword evidence="1" id="KW-0808">Transferase</keyword>
<dbReference type="Proteomes" id="UP000326678">
    <property type="component" value="Chromosome Gxm1"/>
</dbReference>
<dbReference type="PANTHER" id="PTHR12526:SF630">
    <property type="entry name" value="GLYCOSYLTRANSFERASE"/>
    <property type="match status" value="1"/>
</dbReference>
<sequence length="322" mass="36704">MKIALVAGGYIPAPPLSNSILTLMQEYKYFLDNLGYEVDIFNDKNVNEVIDKINKNNYDFVHLHAYQFVSQFNQSLKQKYCFSCHNGYFLKKDKWEEDFKQGFQHYLNAPGIIALSHPTKDVFLQAGYSGYISTQVNGIDTQKFDFKDQGNNKAICLGWIQPRKQQKLLAEIINGKIAIDFVGPLDDPDFVEGSTTKYLGVWSLKDVYSHLTNYSCLVLISDGEVAPLVVLEAMAAGLCVVVSESASANLHSKDFIRVLPDDILTNATAENQKIVCDTITDLIDKNRFLRQEIVEYVRGNFDFSQIIKTYIQIIDEFIKFYY</sequence>
<dbReference type="SUPFAM" id="SSF53756">
    <property type="entry name" value="UDP-Glycosyltransferase/glycogen phosphorylase"/>
    <property type="match status" value="1"/>
</dbReference>
<evidence type="ECO:0000313" key="2">
    <source>
        <dbReference type="Proteomes" id="UP000326678"/>
    </source>
</evidence>
<organism evidence="1 2">
    <name type="scientific">Nostoc sphaeroides CCNUC1</name>
    <dbReference type="NCBI Taxonomy" id="2653204"/>
    <lineage>
        <taxon>Bacteria</taxon>
        <taxon>Bacillati</taxon>
        <taxon>Cyanobacteriota</taxon>
        <taxon>Cyanophyceae</taxon>
        <taxon>Nostocales</taxon>
        <taxon>Nostocaceae</taxon>
        <taxon>Nostoc</taxon>
    </lineage>
</organism>
<dbReference type="GO" id="GO:0016740">
    <property type="term" value="F:transferase activity"/>
    <property type="evidence" value="ECO:0007669"/>
    <property type="project" value="UniProtKB-KW"/>
</dbReference>
<accession>A0A5P8VXX8</accession>
<dbReference type="Gene3D" id="3.40.50.2000">
    <property type="entry name" value="Glycogen Phosphorylase B"/>
    <property type="match status" value="2"/>
</dbReference>
<protein>
    <submittedName>
        <fullName evidence="1">Group 1 glycosyl transferase</fullName>
    </submittedName>
</protein>
<dbReference type="AlphaFoldDB" id="A0A5P8VXX8"/>